<reference evidence="3" key="1">
    <citation type="submission" date="2021-02" db="EMBL/GenBank/DDBJ databases">
        <authorList>
            <person name="Nowell W R."/>
        </authorList>
    </citation>
    <scope>NUCLEOTIDE SEQUENCE</scope>
</reference>
<evidence type="ECO:0000313" key="2">
    <source>
        <dbReference type="EMBL" id="CAF3631010.1"/>
    </source>
</evidence>
<proteinExistence type="predicted"/>
<feature type="transmembrane region" description="Helical" evidence="1">
    <location>
        <begin position="37"/>
        <end position="58"/>
    </location>
</feature>
<dbReference type="EMBL" id="CAJOBE010002007">
    <property type="protein sequence ID" value="CAF3791939.1"/>
    <property type="molecule type" value="Genomic_DNA"/>
</dbReference>
<evidence type="ECO:0000313" key="4">
    <source>
        <dbReference type="Proteomes" id="UP000663874"/>
    </source>
</evidence>
<evidence type="ECO:0000313" key="3">
    <source>
        <dbReference type="EMBL" id="CAF3791939.1"/>
    </source>
</evidence>
<dbReference type="Proteomes" id="UP000663874">
    <property type="component" value="Unassembled WGS sequence"/>
</dbReference>
<protein>
    <submittedName>
        <fullName evidence="3">Uncharacterized protein</fullName>
    </submittedName>
</protein>
<sequence>MIGEKIPLTGSNTNNSFYTGKEVSTGEVGTSGISRRVLHGLTIIPVLVACGCTIYGAVQTQSAVVALPFIIDHHNFHPPAWFMFVSSGHIFIQSFIVIILTLVKKQT</sequence>
<gene>
    <name evidence="3" type="ORF">FNK824_LOCUS14493</name>
    <name evidence="2" type="ORF">OTI717_LOCUS8308</name>
</gene>
<dbReference type="Proteomes" id="UP000663823">
    <property type="component" value="Unassembled WGS sequence"/>
</dbReference>
<accession>A0A819AX50</accession>
<keyword evidence="1" id="KW-0472">Membrane</keyword>
<name>A0A819AX50_9BILA</name>
<keyword evidence="1" id="KW-1133">Transmembrane helix</keyword>
<evidence type="ECO:0000256" key="1">
    <source>
        <dbReference type="SAM" id="Phobius"/>
    </source>
</evidence>
<comment type="caution">
    <text evidence="3">The sequence shown here is derived from an EMBL/GenBank/DDBJ whole genome shotgun (WGS) entry which is preliminary data.</text>
</comment>
<dbReference type="EMBL" id="CAJOAX010000661">
    <property type="protein sequence ID" value="CAF3631010.1"/>
    <property type="molecule type" value="Genomic_DNA"/>
</dbReference>
<organism evidence="3 4">
    <name type="scientific">Rotaria sordida</name>
    <dbReference type="NCBI Taxonomy" id="392033"/>
    <lineage>
        <taxon>Eukaryota</taxon>
        <taxon>Metazoa</taxon>
        <taxon>Spiralia</taxon>
        <taxon>Gnathifera</taxon>
        <taxon>Rotifera</taxon>
        <taxon>Eurotatoria</taxon>
        <taxon>Bdelloidea</taxon>
        <taxon>Philodinida</taxon>
        <taxon>Philodinidae</taxon>
        <taxon>Rotaria</taxon>
    </lineage>
</organism>
<feature type="transmembrane region" description="Helical" evidence="1">
    <location>
        <begin position="78"/>
        <end position="103"/>
    </location>
</feature>
<keyword evidence="1" id="KW-0812">Transmembrane</keyword>
<dbReference type="AlphaFoldDB" id="A0A819AX50"/>